<sequence>MKQFRRDAGPGQSAYGLEVLAAEVARLAALIGVTQPDVLTFEPNNDGRPWLLVDADGVYHWVVADEDRPTTARDDVLYWSFAAAVAATTPNGADQIDLLRGLDPRWAERRARELSGEDSS</sequence>
<proteinExistence type="predicted"/>
<evidence type="ECO:0008006" key="3">
    <source>
        <dbReference type="Google" id="ProtNLM"/>
    </source>
</evidence>
<protein>
    <recommendedName>
        <fullName evidence="3">Immunity protein Imm1</fullName>
    </recommendedName>
</protein>
<keyword evidence="2" id="KW-1185">Reference proteome</keyword>
<evidence type="ECO:0000313" key="1">
    <source>
        <dbReference type="EMBL" id="MBM2620442.1"/>
    </source>
</evidence>
<evidence type="ECO:0000313" key="2">
    <source>
        <dbReference type="Proteomes" id="UP000632138"/>
    </source>
</evidence>
<organism evidence="1 2">
    <name type="scientific">Paractinoplanes ovalisporus</name>
    <dbReference type="NCBI Taxonomy" id="2810368"/>
    <lineage>
        <taxon>Bacteria</taxon>
        <taxon>Bacillati</taxon>
        <taxon>Actinomycetota</taxon>
        <taxon>Actinomycetes</taxon>
        <taxon>Micromonosporales</taxon>
        <taxon>Micromonosporaceae</taxon>
        <taxon>Paractinoplanes</taxon>
    </lineage>
</organism>
<gene>
    <name evidence="1" type="ORF">JIG36_33525</name>
</gene>
<reference evidence="1 2" key="1">
    <citation type="submission" date="2021-01" db="EMBL/GenBank/DDBJ databases">
        <title>Actinoplanes sp. nov. LDG1-06 isolated from lichen.</title>
        <authorList>
            <person name="Saeng-In P."/>
            <person name="Phongsopitanun W."/>
            <person name="Kanchanasin P."/>
            <person name="Yuki M."/>
            <person name="Kudo T."/>
            <person name="Ohkuma M."/>
            <person name="Tanasupawat S."/>
        </authorList>
    </citation>
    <scope>NUCLEOTIDE SEQUENCE [LARGE SCALE GENOMIC DNA]</scope>
    <source>
        <strain evidence="1 2">LDG1-06</strain>
    </source>
</reference>
<comment type="caution">
    <text evidence="1">The sequence shown here is derived from an EMBL/GenBank/DDBJ whole genome shotgun (WGS) entry which is preliminary data.</text>
</comment>
<dbReference type="RefSeq" id="WP_203380418.1">
    <property type="nucleotide sequence ID" value="NZ_JAENHP010000014.1"/>
</dbReference>
<name>A0ABS2AKS0_9ACTN</name>
<dbReference type="Proteomes" id="UP000632138">
    <property type="component" value="Unassembled WGS sequence"/>
</dbReference>
<dbReference type="EMBL" id="JAENHP010000014">
    <property type="protein sequence ID" value="MBM2620442.1"/>
    <property type="molecule type" value="Genomic_DNA"/>
</dbReference>
<accession>A0ABS2AKS0</accession>